<evidence type="ECO:0000313" key="2">
    <source>
        <dbReference type="Proteomes" id="UP000034753"/>
    </source>
</evidence>
<sequence length="214" mass="24795">MECMISPCLHPSEAESIAKRRLDIFLRDNYQAIRALRSYHQIIDSRANIGTGQMEALKVSIARLSHRKLRWNDGALCIIFDEWDHFKHTGGRFSAPLGEEVEAVKGFWFPFRLVGNLFDCVGLDDGKSRQYFDEKSIEEKRIFVESFAERRRNAVVYDGDAEKLPFRFAAFLTDISGSFIVDELVAYRDEISQGDQTMKDVFEKLRVQFARRVI</sequence>
<dbReference type="Proteomes" id="UP000034753">
    <property type="component" value="Unassembled WGS sequence"/>
</dbReference>
<dbReference type="AlphaFoldDB" id="A0A0G0YWU2"/>
<comment type="caution">
    <text evidence="1">The sequence shown here is derived from an EMBL/GenBank/DDBJ whole genome shotgun (WGS) entry which is preliminary data.</text>
</comment>
<dbReference type="EMBL" id="LCBN01000007">
    <property type="protein sequence ID" value="KKS14126.1"/>
    <property type="molecule type" value="Genomic_DNA"/>
</dbReference>
<evidence type="ECO:0000313" key="1">
    <source>
        <dbReference type="EMBL" id="KKS14126.1"/>
    </source>
</evidence>
<accession>A0A0G0YWU2</accession>
<organism evidence="1 2">
    <name type="scientific">Candidatus Daviesbacteria bacterium GW2011_GWB1_41_5</name>
    <dbReference type="NCBI Taxonomy" id="1618429"/>
    <lineage>
        <taxon>Bacteria</taxon>
        <taxon>Candidatus Daviesiibacteriota</taxon>
    </lineage>
</organism>
<gene>
    <name evidence="1" type="ORF">UU67_C0007G0007</name>
</gene>
<name>A0A0G0YWU2_9BACT</name>
<proteinExistence type="predicted"/>
<protein>
    <submittedName>
        <fullName evidence="1">Uncharacterized protein</fullName>
    </submittedName>
</protein>
<reference evidence="1 2" key="1">
    <citation type="journal article" date="2015" name="Nature">
        <title>rRNA introns, odd ribosomes, and small enigmatic genomes across a large radiation of phyla.</title>
        <authorList>
            <person name="Brown C.T."/>
            <person name="Hug L.A."/>
            <person name="Thomas B.C."/>
            <person name="Sharon I."/>
            <person name="Castelle C.J."/>
            <person name="Singh A."/>
            <person name="Wilkins M.J."/>
            <person name="Williams K.H."/>
            <person name="Banfield J.F."/>
        </authorList>
    </citation>
    <scope>NUCLEOTIDE SEQUENCE [LARGE SCALE GENOMIC DNA]</scope>
</reference>